<proteinExistence type="predicted"/>
<keyword evidence="1" id="KW-0966">Cell projection</keyword>
<dbReference type="Gene3D" id="6.10.140.1940">
    <property type="match status" value="1"/>
</dbReference>
<accession>A0A517MU68</accession>
<keyword evidence="1" id="KW-0282">Flagellum</keyword>
<gene>
    <name evidence="1" type="ORF">HG15A2_16000</name>
</gene>
<dbReference type="AlphaFoldDB" id="A0A517MU68"/>
<keyword evidence="2" id="KW-1185">Reference proteome</keyword>
<evidence type="ECO:0000313" key="1">
    <source>
        <dbReference type="EMBL" id="QDS98327.1"/>
    </source>
</evidence>
<dbReference type="GO" id="GO:0044780">
    <property type="term" value="P:bacterial-type flagellum assembly"/>
    <property type="evidence" value="ECO:0007669"/>
    <property type="project" value="InterPro"/>
</dbReference>
<protein>
    <submittedName>
        <fullName evidence="1">Flagellar protein FliS</fullName>
    </submittedName>
</protein>
<reference evidence="1 2" key="1">
    <citation type="submission" date="2019-02" db="EMBL/GenBank/DDBJ databases">
        <title>Deep-cultivation of Planctomycetes and their phenomic and genomic characterization uncovers novel biology.</title>
        <authorList>
            <person name="Wiegand S."/>
            <person name="Jogler M."/>
            <person name="Boedeker C."/>
            <person name="Pinto D."/>
            <person name="Vollmers J."/>
            <person name="Rivas-Marin E."/>
            <person name="Kohn T."/>
            <person name="Peeters S.H."/>
            <person name="Heuer A."/>
            <person name="Rast P."/>
            <person name="Oberbeckmann S."/>
            <person name="Bunk B."/>
            <person name="Jeske O."/>
            <person name="Meyerdierks A."/>
            <person name="Storesund J.E."/>
            <person name="Kallscheuer N."/>
            <person name="Luecker S."/>
            <person name="Lage O.M."/>
            <person name="Pohl T."/>
            <person name="Merkel B.J."/>
            <person name="Hornburger P."/>
            <person name="Mueller R.-W."/>
            <person name="Bruemmer F."/>
            <person name="Labrenz M."/>
            <person name="Spormann A.M."/>
            <person name="Op den Camp H."/>
            <person name="Overmann J."/>
            <person name="Amann R."/>
            <person name="Jetten M.S.M."/>
            <person name="Mascher T."/>
            <person name="Medema M.H."/>
            <person name="Devos D.P."/>
            <person name="Kaster A.-K."/>
            <person name="Ovreas L."/>
            <person name="Rohde M."/>
            <person name="Galperin M.Y."/>
            <person name="Jogler C."/>
        </authorList>
    </citation>
    <scope>NUCLEOTIDE SEQUENCE [LARGE SCALE GENOMIC DNA]</scope>
    <source>
        <strain evidence="1 2">HG15A2</strain>
    </source>
</reference>
<dbReference type="SUPFAM" id="SSF101116">
    <property type="entry name" value="Flagellar export chaperone FliS"/>
    <property type="match status" value="1"/>
</dbReference>
<dbReference type="EMBL" id="CP036263">
    <property type="protein sequence ID" value="QDS98327.1"/>
    <property type="molecule type" value="Genomic_DNA"/>
</dbReference>
<evidence type="ECO:0000313" key="2">
    <source>
        <dbReference type="Proteomes" id="UP000319852"/>
    </source>
</evidence>
<dbReference type="Proteomes" id="UP000319852">
    <property type="component" value="Chromosome"/>
</dbReference>
<keyword evidence="1" id="KW-0969">Cilium</keyword>
<sequence>MLLDGALRFGTKARQAWTQTMDFSETERFLGKVLDILEAIVLGVAQSDHAIAKQLEEQYAFLFREIAASRINNDLKRFDKSMTLLAYERETWKLACDLLSADTTSPEPTATSNAGVPAPHVSAAPVAANHLVESFSFEA</sequence>
<dbReference type="InterPro" id="IPR036584">
    <property type="entry name" value="FliS_sf"/>
</dbReference>
<dbReference type="InterPro" id="IPR003713">
    <property type="entry name" value="FliS"/>
</dbReference>
<dbReference type="Pfam" id="PF02561">
    <property type="entry name" value="FliS"/>
    <property type="match status" value="1"/>
</dbReference>
<dbReference type="KEGG" id="amob:HG15A2_16000"/>
<organism evidence="1 2">
    <name type="scientific">Adhaeretor mobilis</name>
    <dbReference type="NCBI Taxonomy" id="1930276"/>
    <lineage>
        <taxon>Bacteria</taxon>
        <taxon>Pseudomonadati</taxon>
        <taxon>Planctomycetota</taxon>
        <taxon>Planctomycetia</taxon>
        <taxon>Pirellulales</taxon>
        <taxon>Lacipirellulaceae</taxon>
        <taxon>Adhaeretor</taxon>
    </lineage>
</organism>
<name>A0A517MU68_9BACT</name>